<dbReference type="PANTHER" id="PTHR43806">
    <property type="entry name" value="PEPTIDASE S8"/>
    <property type="match status" value="1"/>
</dbReference>
<dbReference type="PROSITE" id="PS51892">
    <property type="entry name" value="SUBTILASE"/>
    <property type="match status" value="1"/>
</dbReference>
<dbReference type="FunFam" id="3.40.50.200:FF:000022">
    <property type="entry name" value="Extracellular protease"/>
    <property type="match status" value="1"/>
</dbReference>
<evidence type="ECO:0000256" key="4">
    <source>
        <dbReference type="ARBA" id="ARBA00022670"/>
    </source>
</evidence>
<dbReference type="GO" id="GO:0004252">
    <property type="term" value="F:serine-type endopeptidase activity"/>
    <property type="evidence" value="ECO:0007669"/>
    <property type="project" value="UniProtKB-UniRule"/>
</dbReference>
<dbReference type="InterPro" id="IPR006311">
    <property type="entry name" value="TAT_signal"/>
</dbReference>
<protein>
    <submittedName>
        <fullName evidence="12">S8 family serine peptidase</fullName>
    </submittedName>
</protein>
<evidence type="ECO:0000256" key="10">
    <source>
        <dbReference type="SAM" id="SignalP"/>
    </source>
</evidence>
<keyword evidence="8" id="KW-0865">Zymogen</keyword>
<feature type="active site" description="Charge relay system" evidence="9">
    <location>
        <position position="397"/>
    </location>
</feature>
<comment type="subcellular location">
    <subcellularLocation>
        <location evidence="1">Secreted</location>
    </subcellularLocation>
</comment>
<reference evidence="12" key="1">
    <citation type="submission" date="2024-06" db="EMBL/GenBank/DDBJ databases">
        <authorList>
            <person name="Li S."/>
        </authorList>
    </citation>
    <scope>NUCLEOTIDE SEQUENCE</scope>
    <source>
        <strain evidence="12">SR10</strain>
    </source>
</reference>
<keyword evidence="4 9" id="KW-0645">Protease</keyword>
<keyword evidence="7 9" id="KW-0720">Serine protease</keyword>
<dbReference type="SUPFAM" id="SSF51110">
    <property type="entry name" value="alpha-D-mannose-specific plant lectins"/>
    <property type="match status" value="1"/>
</dbReference>
<feature type="active site" description="Charge relay system" evidence="9">
    <location>
        <position position="224"/>
    </location>
</feature>
<keyword evidence="6 9" id="KW-0378">Hydrolase</keyword>
<dbReference type="GO" id="GO:0006508">
    <property type="term" value="P:proteolysis"/>
    <property type="evidence" value="ECO:0007669"/>
    <property type="project" value="UniProtKB-KW"/>
</dbReference>
<gene>
    <name evidence="12" type="ORF">ABU614_18700</name>
</gene>
<dbReference type="CDD" id="cd00028">
    <property type="entry name" value="B_lectin"/>
    <property type="match status" value="1"/>
</dbReference>
<evidence type="ECO:0000259" key="11">
    <source>
        <dbReference type="PROSITE" id="PS50927"/>
    </source>
</evidence>
<evidence type="ECO:0000256" key="6">
    <source>
        <dbReference type="ARBA" id="ARBA00022801"/>
    </source>
</evidence>
<dbReference type="GO" id="GO:0005576">
    <property type="term" value="C:extracellular region"/>
    <property type="evidence" value="ECO:0007669"/>
    <property type="project" value="UniProtKB-SubCell"/>
</dbReference>
<feature type="chain" id="PRO_5043795746" evidence="10">
    <location>
        <begin position="32"/>
        <end position="577"/>
    </location>
</feature>
<evidence type="ECO:0000256" key="2">
    <source>
        <dbReference type="ARBA" id="ARBA00011073"/>
    </source>
</evidence>
<dbReference type="InterPro" id="IPR036852">
    <property type="entry name" value="Peptidase_S8/S53_dom_sf"/>
</dbReference>
<keyword evidence="3" id="KW-0964">Secreted</keyword>
<evidence type="ECO:0000256" key="5">
    <source>
        <dbReference type="ARBA" id="ARBA00022729"/>
    </source>
</evidence>
<dbReference type="Gene3D" id="3.40.50.200">
    <property type="entry name" value="Peptidase S8/S53 domain"/>
    <property type="match status" value="1"/>
</dbReference>
<dbReference type="InterPro" id="IPR001480">
    <property type="entry name" value="Bulb-type_lectin_dom"/>
</dbReference>
<comment type="similarity">
    <text evidence="2 9">Belongs to the peptidase S8 family.</text>
</comment>
<proteinExistence type="inferred from homology"/>
<dbReference type="PRINTS" id="PR00723">
    <property type="entry name" value="SUBTILISIN"/>
</dbReference>
<dbReference type="PROSITE" id="PS51318">
    <property type="entry name" value="TAT"/>
    <property type="match status" value="1"/>
</dbReference>
<dbReference type="PROSITE" id="PS50927">
    <property type="entry name" value="BULB_LECTIN"/>
    <property type="match status" value="1"/>
</dbReference>
<evidence type="ECO:0000313" key="12">
    <source>
        <dbReference type="EMBL" id="XCO74388.1"/>
    </source>
</evidence>
<name>A0AAU8MQ44_9GAMM</name>
<accession>A0AAU8MQ44</accession>
<dbReference type="Pfam" id="PF00082">
    <property type="entry name" value="Peptidase_S8"/>
    <property type="match status" value="1"/>
</dbReference>
<dbReference type="PROSITE" id="PS00138">
    <property type="entry name" value="SUBTILASE_SER"/>
    <property type="match status" value="1"/>
</dbReference>
<dbReference type="RefSeq" id="WP_363797234.1">
    <property type="nucleotide sequence ID" value="NZ_CP159925.1"/>
</dbReference>
<dbReference type="Gene3D" id="2.90.10.10">
    <property type="entry name" value="Bulb-type lectin domain"/>
    <property type="match status" value="2"/>
</dbReference>
<evidence type="ECO:0000256" key="7">
    <source>
        <dbReference type="ARBA" id="ARBA00022825"/>
    </source>
</evidence>
<dbReference type="AlphaFoldDB" id="A0AAU8MQ44"/>
<dbReference type="SMART" id="SM00108">
    <property type="entry name" value="B_lectin"/>
    <property type="match status" value="1"/>
</dbReference>
<dbReference type="EMBL" id="CP159925">
    <property type="protein sequence ID" value="XCO74388.1"/>
    <property type="molecule type" value="Genomic_DNA"/>
</dbReference>
<organism evidence="12">
    <name type="scientific">Lysobacter firmicutimachus</name>
    <dbReference type="NCBI Taxonomy" id="1792846"/>
    <lineage>
        <taxon>Bacteria</taxon>
        <taxon>Pseudomonadati</taxon>
        <taxon>Pseudomonadota</taxon>
        <taxon>Gammaproteobacteria</taxon>
        <taxon>Lysobacterales</taxon>
        <taxon>Lysobacteraceae</taxon>
        <taxon>Lysobacter</taxon>
    </lineage>
</organism>
<evidence type="ECO:0000256" key="3">
    <source>
        <dbReference type="ARBA" id="ARBA00022525"/>
    </source>
</evidence>
<keyword evidence="5 10" id="KW-0732">Signal</keyword>
<dbReference type="InterPro" id="IPR036426">
    <property type="entry name" value="Bulb-type_lectin_dom_sf"/>
</dbReference>
<dbReference type="InterPro" id="IPR050131">
    <property type="entry name" value="Peptidase_S8_subtilisin-like"/>
</dbReference>
<evidence type="ECO:0000256" key="1">
    <source>
        <dbReference type="ARBA" id="ARBA00004613"/>
    </source>
</evidence>
<dbReference type="PANTHER" id="PTHR43806:SF11">
    <property type="entry name" value="CEREVISIN-RELATED"/>
    <property type="match status" value="1"/>
</dbReference>
<dbReference type="InterPro" id="IPR023828">
    <property type="entry name" value="Peptidase_S8_Ser-AS"/>
</dbReference>
<dbReference type="InterPro" id="IPR000209">
    <property type="entry name" value="Peptidase_S8/S53_dom"/>
</dbReference>
<evidence type="ECO:0000256" key="8">
    <source>
        <dbReference type="ARBA" id="ARBA00023145"/>
    </source>
</evidence>
<feature type="signal peptide" evidence="10">
    <location>
        <begin position="1"/>
        <end position="31"/>
    </location>
</feature>
<sequence>MTGITVRRSLLRSALAVATAGALFLSLPAAAGQADLSGLASGERYDRFIVKYKDGAAERRDPAARQRGLDAAAGAAGANIGRSLKLSHQRRMALDYDVVGSDLALDSVQAAALLRRLAADPQVESVQVDARMQAFATPNDPLYPQQWHYHHAVGGLRLPGAWDHANGSGVVVAVIDSGSISHGDLNGNLIGGYDFITSTSAGAGGSGDGNGRDPDPTDVSNVQHGNHVAGTVAAVSNNGNGVAGVAFGAKVQPLRVLGNGGYGSLSDIADAIVWASGGTVPGVPANPTPAKVINLSLGGSGACDAVYQNAINGAVSRGTTVVIAAGNSNGNVSGFRPANCANVVAVAATDIGGNRAAYSNYGAGIDVSAPGGETAVASEGVLSTVGGGGYAWYQGTSMAAPHVAGVAALILSRASKTPAEIESILKSTARPLPGACSGGCGTGIVDAAAAVGSTLPPPTFPGPTACGRLLPGQGINNNTSLASCDGRFSLAMQSDGNLVIYTQSGQALWSSITAGYGPSSAILQTDGNFVIYNSTRATWSSNTHGLASAQLLMQNDGNVVIYTAAGVPLWHTGTGGH</sequence>
<feature type="domain" description="Bulb-type lectin" evidence="11">
    <location>
        <begin position="466"/>
        <end position="574"/>
    </location>
</feature>
<dbReference type="InterPro" id="IPR015500">
    <property type="entry name" value="Peptidase_S8_subtilisin-rel"/>
</dbReference>
<evidence type="ECO:0000256" key="9">
    <source>
        <dbReference type="PROSITE-ProRule" id="PRU01240"/>
    </source>
</evidence>
<feature type="active site" description="Charge relay system" evidence="9">
    <location>
        <position position="176"/>
    </location>
</feature>
<dbReference type="SUPFAM" id="SSF52743">
    <property type="entry name" value="Subtilisin-like"/>
    <property type="match status" value="1"/>
</dbReference>